<dbReference type="InterPro" id="IPR013517">
    <property type="entry name" value="FG-GAP"/>
</dbReference>
<dbReference type="SMART" id="SM00191">
    <property type="entry name" value="Int_alpha"/>
    <property type="match status" value="5"/>
</dbReference>
<reference evidence="8" key="1">
    <citation type="journal article" date="2019" name="Int. J. Syst. Evol. Microbiol.">
        <title>The Global Catalogue of Microorganisms (GCM) 10K type strain sequencing project: providing services to taxonomists for standard genome sequencing and annotation.</title>
        <authorList>
            <consortium name="The Broad Institute Genomics Platform"/>
            <consortium name="The Broad Institute Genome Sequencing Center for Infectious Disease"/>
            <person name="Wu L."/>
            <person name="Ma J."/>
        </authorList>
    </citation>
    <scope>NUCLEOTIDE SEQUENCE [LARGE SCALE GENOMIC DNA]</scope>
    <source>
        <strain evidence="8">CGMCC 4.7357</strain>
    </source>
</reference>
<accession>A0ABV9AB38</accession>
<dbReference type="InterPro" id="IPR013519">
    <property type="entry name" value="Int_alpha_beta-p"/>
</dbReference>
<evidence type="ECO:0000256" key="1">
    <source>
        <dbReference type="ARBA" id="ARBA00022729"/>
    </source>
</evidence>
<dbReference type="PANTHER" id="PTHR23221">
    <property type="entry name" value="GLYCOSYLPHOSPHATIDYLINOSITOL PHOSPHOLIPASE D"/>
    <property type="match status" value="1"/>
</dbReference>
<protein>
    <submittedName>
        <fullName evidence="7">FG-GAP and VCBS repeat-containing protein</fullName>
    </submittedName>
</protein>
<evidence type="ECO:0000256" key="6">
    <source>
        <dbReference type="SAM" id="SignalP"/>
    </source>
</evidence>
<dbReference type="PROSITE" id="PS51470">
    <property type="entry name" value="FG_GAP"/>
    <property type="match status" value="1"/>
</dbReference>
<name>A0ABV9AB38_9ACTN</name>
<dbReference type="InterPro" id="IPR028994">
    <property type="entry name" value="Integrin_alpha_N"/>
</dbReference>
<evidence type="ECO:0000256" key="5">
    <source>
        <dbReference type="SAM" id="MobiDB-lite"/>
    </source>
</evidence>
<keyword evidence="2" id="KW-0677">Repeat</keyword>
<dbReference type="SUPFAM" id="SSF69318">
    <property type="entry name" value="Integrin alpha N-terminal domain"/>
    <property type="match status" value="1"/>
</dbReference>
<keyword evidence="1 6" id="KW-0732">Signal</keyword>
<dbReference type="Proteomes" id="UP001595997">
    <property type="component" value="Unassembled WGS sequence"/>
</dbReference>
<dbReference type="EMBL" id="JBHSFH010000007">
    <property type="protein sequence ID" value="MFC4495905.1"/>
    <property type="molecule type" value="Genomic_DNA"/>
</dbReference>
<keyword evidence="8" id="KW-1185">Reference proteome</keyword>
<comment type="caution">
    <text evidence="7">The sequence shown here is derived from an EMBL/GenBank/DDBJ whole genome shotgun (WGS) entry which is preliminary data.</text>
</comment>
<proteinExistence type="predicted"/>
<feature type="region of interest" description="Disordered" evidence="5">
    <location>
        <begin position="331"/>
        <end position="358"/>
    </location>
</feature>
<dbReference type="Gene3D" id="2.130.10.130">
    <property type="entry name" value="Integrin alpha, N-terminal"/>
    <property type="match status" value="3"/>
</dbReference>
<gene>
    <name evidence="7" type="ORF">ACFPA8_17410</name>
</gene>
<feature type="signal peptide" evidence="6">
    <location>
        <begin position="1"/>
        <end position="30"/>
    </location>
</feature>
<dbReference type="RefSeq" id="WP_386449369.1">
    <property type="nucleotide sequence ID" value="NZ_JBHSFH010000007.1"/>
</dbReference>
<dbReference type="Pfam" id="PF01839">
    <property type="entry name" value="FG-GAP"/>
    <property type="match status" value="3"/>
</dbReference>
<keyword evidence="4" id="KW-0325">Glycoprotein</keyword>
<organism evidence="7 8">
    <name type="scientific">Streptomyces ovatisporus</name>
    <dbReference type="NCBI Taxonomy" id="1128682"/>
    <lineage>
        <taxon>Bacteria</taxon>
        <taxon>Bacillati</taxon>
        <taxon>Actinomycetota</taxon>
        <taxon>Actinomycetes</taxon>
        <taxon>Kitasatosporales</taxon>
        <taxon>Streptomycetaceae</taxon>
        <taxon>Streptomyces</taxon>
    </lineage>
</organism>
<dbReference type="PANTHER" id="PTHR23221:SF7">
    <property type="entry name" value="PHOSPHATIDYLINOSITOL-GLYCAN-SPECIFIC PHOSPHOLIPASE D"/>
    <property type="match status" value="1"/>
</dbReference>
<evidence type="ECO:0000256" key="4">
    <source>
        <dbReference type="ARBA" id="ARBA00023180"/>
    </source>
</evidence>
<feature type="compositionally biased region" description="Polar residues" evidence="5">
    <location>
        <begin position="335"/>
        <end position="348"/>
    </location>
</feature>
<keyword evidence="3" id="KW-0378">Hydrolase</keyword>
<evidence type="ECO:0000256" key="3">
    <source>
        <dbReference type="ARBA" id="ARBA00022801"/>
    </source>
</evidence>
<sequence>MRVRRLCAVAVGLGVVLAGGAASGAGPASAAGAAAPASAAGAGAVAAAAESPSVREDFNGDGHQDLVTAASEATISGQARAGYVVVTYGSATGLDTASSTYISQNTAGVPGTAESEDRFGQKLVARDLDGDGLTDLAVRSSGESVSDTGSYGTVTVLWGRTGGLTGQDAATVEAPDGSSGWQVGDDLAGGDFNGDGDADLVMLHGDDWEFRSVLSGPFTRAGVPADEQQIDMFSTDNSISAIVSGDMTGDGIDDLATFYSWQNHAEGGKFWRGTSSGLSTTSTPLASAATAAVGDFDKDGKGDLATRTVPGGITENLPYDAGTIKIYYGTPSGPSPTRTKTVTQNTSGIPGVSEKGDQFGARLDAGDVNGDGYADLAAGVPFEAIEAKSAAGAVVLMKGRSGGLSGTGAQAFHQDTAGIPGVAEAGDRFGGAVHLLDVTDDARAELAVSAPEENGTGAVWSLRGTSSGLTATGSLAFNPVDLGVPAPGARFGSGFANENGTFLYPPD</sequence>
<evidence type="ECO:0000256" key="2">
    <source>
        <dbReference type="ARBA" id="ARBA00022737"/>
    </source>
</evidence>
<feature type="chain" id="PRO_5046910342" evidence="6">
    <location>
        <begin position="31"/>
        <end position="507"/>
    </location>
</feature>
<evidence type="ECO:0000313" key="8">
    <source>
        <dbReference type="Proteomes" id="UP001595997"/>
    </source>
</evidence>
<evidence type="ECO:0000313" key="7">
    <source>
        <dbReference type="EMBL" id="MFC4495905.1"/>
    </source>
</evidence>